<sequence>MQVPSPTGTSWTVTPTSPQERAIDGPAPIVKDKNYLYSGRKSFAVWLDWTEWQTVYADVFASELNLLDDGSDSPHTRKLRALSYMAAWRARSDVPVAVEVTAQLVEISCHDSLLGLALPGRSAYRSHEELRLLYSATVVRCVNGLVDASQRGAYAQAVSSLALRIGIPLWIVDIRHEAAHTKLPSLPTLQLACQTLRQWLFEHYWHPQDAAIKQRVAQVGSALSRRLHFNEPLRQLLGLDVATLSGIVVPLLVQGHQYGERVSSGTALAGLIALNLDVDGTIVDLLPKDVALDFTRFDAEWLQLCGQDSLRQVVEECQGVWDDFVGWFLVAVARELCRICQDETQDVKSVLLAKWIVHVASPDTWTLDRRGHRLPVAASYALALLRNSPEQDNLLGHYWKAAEAALVACSTNDHPANVENDVITSWKKFEVWTPSPMGTQLPFGSIARDLSLTDAVDEWDSGNLIVLSELPPADTSMMADFDAKYFANVAAIVDARNKIADEIVVAGHTSHNESISHDEVVRLQNAIEIW</sequence>
<accession>W4FYA5</accession>
<dbReference type="AlphaFoldDB" id="W4FYA5"/>
<dbReference type="GO" id="GO:0004519">
    <property type="term" value="F:endonuclease activity"/>
    <property type="evidence" value="ECO:0007669"/>
    <property type="project" value="InterPro"/>
</dbReference>
<dbReference type="InterPro" id="IPR007174">
    <property type="entry name" value="Las1"/>
</dbReference>
<gene>
    <name evidence="2" type="ORF">H257_12586</name>
</gene>
<dbReference type="PANTHER" id="PTHR15002">
    <property type="entry name" value="RIBOSOMAL BIOGENESIS PROTEIN LAS1L"/>
    <property type="match status" value="1"/>
</dbReference>
<dbReference type="VEuPathDB" id="FungiDB:H257_12586"/>
<evidence type="ECO:0000313" key="2">
    <source>
        <dbReference type="EMBL" id="ETV72472.1"/>
    </source>
</evidence>
<dbReference type="OrthoDB" id="10263222at2759"/>
<dbReference type="GeneID" id="20814582"/>
<protein>
    <submittedName>
        <fullName evidence="2">Uncharacterized protein</fullName>
    </submittedName>
</protein>
<feature type="region of interest" description="Disordered" evidence="1">
    <location>
        <begin position="1"/>
        <end position="25"/>
    </location>
</feature>
<dbReference type="GO" id="GO:0090730">
    <property type="term" value="C:Las1 complex"/>
    <property type="evidence" value="ECO:0007669"/>
    <property type="project" value="InterPro"/>
</dbReference>
<organism evidence="2">
    <name type="scientific">Aphanomyces astaci</name>
    <name type="common">Crayfish plague agent</name>
    <dbReference type="NCBI Taxonomy" id="112090"/>
    <lineage>
        <taxon>Eukaryota</taxon>
        <taxon>Sar</taxon>
        <taxon>Stramenopiles</taxon>
        <taxon>Oomycota</taxon>
        <taxon>Saprolegniomycetes</taxon>
        <taxon>Saprolegniales</taxon>
        <taxon>Verrucalvaceae</taxon>
        <taxon>Aphanomyces</taxon>
    </lineage>
</organism>
<dbReference type="GO" id="GO:0030687">
    <property type="term" value="C:preribosome, large subunit precursor"/>
    <property type="evidence" value="ECO:0007669"/>
    <property type="project" value="TreeGrafter"/>
</dbReference>
<dbReference type="PANTHER" id="PTHR15002:SF0">
    <property type="entry name" value="RIBOSOMAL BIOGENESIS PROTEIN LAS1L"/>
    <property type="match status" value="1"/>
</dbReference>
<dbReference type="GO" id="GO:0000460">
    <property type="term" value="P:maturation of 5.8S rRNA"/>
    <property type="evidence" value="ECO:0007669"/>
    <property type="project" value="TreeGrafter"/>
</dbReference>
<proteinExistence type="predicted"/>
<dbReference type="Pfam" id="PF04031">
    <property type="entry name" value="Las1"/>
    <property type="match status" value="1"/>
</dbReference>
<dbReference type="STRING" id="112090.W4FYA5"/>
<evidence type="ECO:0000256" key="1">
    <source>
        <dbReference type="SAM" id="MobiDB-lite"/>
    </source>
</evidence>
<name>W4FYA5_APHAT</name>
<feature type="compositionally biased region" description="Polar residues" evidence="1">
    <location>
        <begin position="1"/>
        <end position="19"/>
    </location>
</feature>
<reference evidence="2" key="1">
    <citation type="submission" date="2013-12" db="EMBL/GenBank/DDBJ databases">
        <title>The Genome Sequence of Aphanomyces astaci APO3.</title>
        <authorList>
            <consortium name="The Broad Institute Genomics Platform"/>
            <person name="Russ C."/>
            <person name="Tyler B."/>
            <person name="van West P."/>
            <person name="Dieguez-Uribeondo J."/>
            <person name="Young S.K."/>
            <person name="Zeng Q."/>
            <person name="Gargeya S."/>
            <person name="Fitzgerald M."/>
            <person name="Abouelleil A."/>
            <person name="Alvarado L."/>
            <person name="Chapman S.B."/>
            <person name="Gainer-Dewar J."/>
            <person name="Goldberg J."/>
            <person name="Griggs A."/>
            <person name="Gujja S."/>
            <person name="Hansen M."/>
            <person name="Howarth C."/>
            <person name="Imamovic A."/>
            <person name="Ireland A."/>
            <person name="Larimer J."/>
            <person name="McCowan C."/>
            <person name="Murphy C."/>
            <person name="Pearson M."/>
            <person name="Poon T.W."/>
            <person name="Priest M."/>
            <person name="Roberts A."/>
            <person name="Saif S."/>
            <person name="Shea T."/>
            <person name="Sykes S."/>
            <person name="Wortman J."/>
            <person name="Nusbaum C."/>
            <person name="Birren B."/>
        </authorList>
    </citation>
    <scope>NUCLEOTIDE SEQUENCE [LARGE SCALE GENOMIC DNA]</scope>
    <source>
        <strain evidence="2">APO3</strain>
    </source>
</reference>
<dbReference type="GO" id="GO:0000470">
    <property type="term" value="P:maturation of LSU-rRNA"/>
    <property type="evidence" value="ECO:0007669"/>
    <property type="project" value="TreeGrafter"/>
</dbReference>
<dbReference type="RefSeq" id="XP_009838154.1">
    <property type="nucleotide sequence ID" value="XM_009839852.1"/>
</dbReference>
<dbReference type="EMBL" id="KI913154">
    <property type="protein sequence ID" value="ETV72472.1"/>
    <property type="molecule type" value="Genomic_DNA"/>
</dbReference>